<dbReference type="Proteomes" id="UP001205843">
    <property type="component" value="Unassembled WGS sequence"/>
</dbReference>
<dbReference type="InterPro" id="IPR011852">
    <property type="entry name" value="TRAP_TAXI"/>
</dbReference>
<feature type="chain" id="PRO_5041932553" evidence="1">
    <location>
        <begin position="30"/>
        <end position="360"/>
    </location>
</feature>
<proteinExistence type="predicted"/>
<evidence type="ECO:0000313" key="2">
    <source>
        <dbReference type="EMBL" id="MCP1673637.1"/>
    </source>
</evidence>
<protein>
    <submittedName>
        <fullName evidence="2">TRAP transporter TAXI family solute receptor</fullName>
    </submittedName>
</protein>
<feature type="signal peptide" evidence="1">
    <location>
        <begin position="1"/>
        <end position="29"/>
    </location>
</feature>
<keyword evidence="1" id="KW-0732">Signal</keyword>
<dbReference type="PANTHER" id="PTHR42941:SF1">
    <property type="entry name" value="SLL1037 PROTEIN"/>
    <property type="match status" value="1"/>
</dbReference>
<accession>A0AAE3G1C7</accession>
<organism evidence="2 3">
    <name type="scientific">Natronocella acetinitrilica</name>
    <dbReference type="NCBI Taxonomy" id="414046"/>
    <lineage>
        <taxon>Bacteria</taxon>
        <taxon>Pseudomonadati</taxon>
        <taxon>Pseudomonadota</taxon>
        <taxon>Gammaproteobacteria</taxon>
        <taxon>Chromatiales</taxon>
        <taxon>Ectothiorhodospiraceae</taxon>
        <taxon>Natronocella</taxon>
    </lineage>
</organism>
<dbReference type="RefSeq" id="WP_253474401.1">
    <property type="nucleotide sequence ID" value="NZ_JALJXV010000002.1"/>
</dbReference>
<dbReference type="EMBL" id="JALJXV010000002">
    <property type="protein sequence ID" value="MCP1673637.1"/>
    <property type="molecule type" value="Genomic_DNA"/>
</dbReference>
<dbReference type="Gene3D" id="3.40.190.10">
    <property type="entry name" value="Periplasmic binding protein-like II"/>
    <property type="match status" value="2"/>
</dbReference>
<keyword evidence="3" id="KW-1185">Reference proteome</keyword>
<dbReference type="AlphaFoldDB" id="A0AAE3G1C7"/>
<reference evidence="2" key="1">
    <citation type="submission" date="2022-03" db="EMBL/GenBank/DDBJ databases">
        <title>Genomic Encyclopedia of Type Strains, Phase III (KMG-III): the genomes of soil and plant-associated and newly described type strains.</title>
        <authorList>
            <person name="Whitman W."/>
        </authorList>
    </citation>
    <scope>NUCLEOTIDE SEQUENCE</scope>
    <source>
        <strain evidence="2">ANL 6-2</strain>
    </source>
</reference>
<keyword evidence="2" id="KW-0675">Receptor</keyword>
<evidence type="ECO:0000313" key="3">
    <source>
        <dbReference type="Proteomes" id="UP001205843"/>
    </source>
</evidence>
<comment type="caution">
    <text evidence="2">The sequence shown here is derived from an EMBL/GenBank/DDBJ whole genome shotgun (WGS) entry which is preliminary data.</text>
</comment>
<dbReference type="Pfam" id="PF16868">
    <property type="entry name" value="NMT1_3"/>
    <property type="match status" value="1"/>
</dbReference>
<gene>
    <name evidence="2" type="ORF">J2T57_000736</name>
</gene>
<dbReference type="PANTHER" id="PTHR42941">
    <property type="entry name" value="SLL1037 PROTEIN"/>
    <property type="match status" value="1"/>
</dbReference>
<dbReference type="SUPFAM" id="SSF53850">
    <property type="entry name" value="Periplasmic binding protein-like II"/>
    <property type="match status" value="1"/>
</dbReference>
<name>A0AAE3G1C7_9GAMM</name>
<sequence>MKSFVLKGALGALALGLGGLSLFATPVVAQQAVPVLLCPQGCGPTESDTILMNQMIRDGYPVVLQPQETPGYMANIRMMADPSMWETTVFSTEDPIIQLAFRGGTDEIEEFLPEPIPIDFRLLYGEAWWGQGKFFVTFDPNIRTVEDMMGKRISLGLRSQSDWGFFSRLFLEHGYGITPDNSRINHMTPPALTQQLIDRNTDVAVSVFGTEPRLEEWLIGGPLRQLEAAGEFHYIGIEPEIVDKVNEKFDTTFLSVAIPAGTLPHQNEELNVAVNRGFKAVHESFSEELAYQIVKGVLEYGPQLQDLHPLWDIWSPELMLHGLSEENTHPGAIRAYKEAGLWHLATETYADYQVTYPEAR</sequence>
<evidence type="ECO:0000256" key="1">
    <source>
        <dbReference type="SAM" id="SignalP"/>
    </source>
</evidence>